<dbReference type="PANTHER" id="PTHR21310:SF54">
    <property type="entry name" value="AMINOGLYCOSIDE PHOSPHOTRANSFERASE DOMAIN-CONTAINING PROTEIN"/>
    <property type="match status" value="1"/>
</dbReference>
<sequence>MPGALAPKPGTALNGSSASKRTRVFPNSSFFNEGRAPALPTPADIRQINEASGHIRARYFNRPPPVRIPSLGLLVKYGADITVVEAETQIMVREKLQGQVTVPEVFGWTEDGGQRFIYMSLIEGSTLHERWEDMSEAERGAVCEELRCAVKAWRTLEQDKHDRYIGSLNKQPLNDIFVADYPQLAGPFQGANAVQQFQDACGIEISGDVPIVFTHDDLLAPNILLTPGPNPKVAAIIDWGQAGWYPAYWEYCKVRRVRMHPSCFSFAAQEEWQTKYLPMILDPVDEETCYHPWLYFTLSRGM</sequence>
<feature type="domain" description="Aminoglycoside phosphotransferase" evidence="1">
    <location>
        <begin position="86"/>
        <end position="251"/>
    </location>
</feature>
<dbReference type="PANTHER" id="PTHR21310">
    <property type="entry name" value="AMINOGLYCOSIDE PHOSPHOTRANSFERASE-RELATED-RELATED"/>
    <property type="match status" value="1"/>
</dbReference>
<dbReference type="EMBL" id="PKSG01000729">
    <property type="protein sequence ID" value="POR33125.1"/>
    <property type="molecule type" value="Genomic_DNA"/>
</dbReference>
<dbReference type="InterPro" id="IPR051678">
    <property type="entry name" value="AGP_Transferase"/>
</dbReference>
<proteinExistence type="predicted"/>
<evidence type="ECO:0000259" key="1">
    <source>
        <dbReference type="Pfam" id="PF01636"/>
    </source>
</evidence>
<dbReference type="AlphaFoldDB" id="A0A2S4KSH7"/>
<accession>A0A2S4KSH7</accession>
<protein>
    <recommendedName>
        <fullName evidence="1">Aminoglycoside phosphotransferase domain-containing protein</fullName>
    </recommendedName>
</protein>
<dbReference type="InterPro" id="IPR002575">
    <property type="entry name" value="Aminoglycoside_PTrfase"/>
</dbReference>
<dbReference type="Pfam" id="PF01636">
    <property type="entry name" value="APH"/>
    <property type="match status" value="1"/>
</dbReference>
<gene>
    <name evidence="2" type="ORF">TPAR_06647</name>
</gene>
<dbReference type="Proteomes" id="UP000237481">
    <property type="component" value="Unassembled WGS sequence"/>
</dbReference>
<dbReference type="InterPro" id="IPR011009">
    <property type="entry name" value="Kinase-like_dom_sf"/>
</dbReference>
<dbReference type="Gene3D" id="3.90.1200.10">
    <property type="match status" value="1"/>
</dbReference>
<dbReference type="OrthoDB" id="5404599at2759"/>
<evidence type="ECO:0000313" key="3">
    <source>
        <dbReference type="Proteomes" id="UP000237481"/>
    </source>
</evidence>
<reference evidence="2 3" key="1">
    <citation type="submission" date="2018-01" db="EMBL/GenBank/DDBJ databases">
        <title>Harnessing the power of phylogenomics to disentangle the directionality and signatures of interkingdom host jumping in the parasitic fungal genus Tolypocladium.</title>
        <authorList>
            <person name="Quandt C.A."/>
            <person name="Patterson W."/>
            <person name="Spatafora J.W."/>
        </authorList>
    </citation>
    <scope>NUCLEOTIDE SEQUENCE [LARGE SCALE GENOMIC DNA]</scope>
    <source>
        <strain evidence="2 3">NRBC 100945</strain>
    </source>
</reference>
<organism evidence="2 3">
    <name type="scientific">Tolypocladium paradoxum</name>
    <dbReference type="NCBI Taxonomy" id="94208"/>
    <lineage>
        <taxon>Eukaryota</taxon>
        <taxon>Fungi</taxon>
        <taxon>Dikarya</taxon>
        <taxon>Ascomycota</taxon>
        <taxon>Pezizomycotina</taxon>
        <taxon>Sordariomycetes</taxon>
        <taxon>Hypocreomycetidae</taxon>
        <taxon>Hypocreales</taxon>
        <taxon>Ophiocordycipitaceae</taxon>
        <taxon>Tolypocladium</taxon>
    </lineage>
</organism>
<evidence type="ECO:0000313" key="2">
    <source>
        <dbReference type="EMBL" id="POR33125.1"/>
    </source>
</evidence>
<comment type="caution">
    <text evidence="2">The sequence shown here is derived from an EMBL/GenBank/DDBJ whole genome shotgun (WGS) entry which is preliminary data.</text>
</comment>
<name>A0A2S4KSH7_9HYPO</name>
<dbReference type="SUPFAM" id="SSF56112">
    <property type="entry name" value="Protein kinase-like (PK-like)"/>
    <property type="match status" value="1"/>
</dbReference>
<keyword evidence="3" id="KW-1185">Reference proteome</keyword>